<dbReference type="SMART" id="SM00717">
    <property type="entry name" value="SANT"/>
    <property type="match status" value="1"/>
</dbReference>
<evidence type="ECO:0000259" key="9">
    <source>
        <dbReference type="PROSITE" id="PS51156"/>
    </source>
</evidence>
<dbReference type="AlphaFoldDB" id="A0A9X0CCW6"/>
<dbReference type="Gene3D" id="4.10.1240.50">
    <property type="match status" value="1"/>
</dbReference>
<keyword evidence="3" id="KW-0805">Transcription regulation</keyword>
<dbReference type="FunFam" id="4.10.1240.50:FF:000002">
    <property type="entry name" value="REST corepressor isoform X1"/>
    <property type="match status" value="1"/>
</dbReference>
<dbReference type="GO" id="GO:0006357">
    <property type="term" value="P:regulation of transcription by RNA polymerase II"/>
    <property type="evidence" value="ECO:0007669"/>
    <property type="project" value="TreeGrafter"/>
</dbReference>
<feature type="domain" description="ELM2" evidence="9">
    <location>
        <begin position="49"/>
        <end position="137"/>
    </location>
</feature>
<dbReference type="PANTHER" id="PTHR16089">
    <property type="entry name" value="REST COREPRESSOR COREST PROTEIN-RELATED"/>
    <property type="match status" value="1"/>
</dbReference>
<proteinExistence type="inferred from homology"/>
<dbReference type="Pfam" id="PF20878">
    <property type="entry name" value="REST_helical"/>
    <property type="match status" value="1"/>
</dbReference>
<dbReference type="GO" id="GO:0003714">
    <property type="term" value="F:transcription corepressor activity"/>
    <property type="evidence" value="ECO:0007669"/>
    <property type="project" value="TreeGrafter"/>
</dbReference>
<evidence type="ECO:0000259" key="10">
    <source>
        <dbReference type="PROSITE" id="PS51293"/>
    </source>
</evidence>
<dbReference type="Proteomes" id="UP001163046">
    <property type="component" value="Unassembled WGS sequence"/>
</dbReference>
<evidence type="ECO:0000256" key="1">
    <source>
        <dbReference type="ARBA" id="ARBA00004123"/>
    </source>
</evidence>
<name>A0A9X0CCW6_9CNID</name>
<evidence type="ECO:0000256" key="8">
    <source>
        <dbReference type="SAM" id="MobiDB-lite"/>
    </source>
</evidence>
<comment type="similarity">
    <text evidence="7">Belongs to the CoREST family.</text>
</comment>
<evidence type="ECO:0000313" key="12">
    <source>
        <dbReference type="Proteomes" id="UP001163046"/>
    </source>
</evidence>
<evidence type="ECO:0000313" key="11">
    <source>
        <dbReference type="EMBL" id="KAJ7321728.1"/>
    </source>
</evidence>
<dbReference type="Gene3D" id="1.10.10.60">
    <property type="entry name" value="Homeodomain-like"/>
    <property type="match status" value="1"/>
</dbReference>
<feature type="region of interest" description="Disordered" evidence="8">
    <location>
        <begin position="1"/>
        <end position="22"/>
    </location>
</feature>
<feature type="region of interest" description="Disordered" evidence="8">
    <location>
        <begin position="195"/>
        <end position="252"/>
    </location>
</feature>
<dbReference type="PANTHER" id="PTHR16089:SF28">
    <property type="entry name" value="REST COREPRESSOR"/>
    <property type="match status" value="1"/>
</dbReference>
<dbReference type="PROSITE" id="PS51156">
    <property type="entry name" value="ELM2"/>
    <property type="match status" value="1"/>
</dbReference>
<keyword evidence="12" id="KW-1185">Reference proteome</keyword>
<reference evidence="11" key="1">
    <citation type="submission" date="2023-01" db="EMBL/GenBank/DDBJ databases">
        <title>Genome assembly of the deep-sea coral Lophelia pertusa.</title>
        <authorList>
            <person name="Herrera S."/>
            <person name="Cordes E."/>
        </authorList>
    </citation>
    <scope>NUCLEOTIDE SEQUENCE</scope>
    <source>
        <strain evidence="11">USNM1676648</strain>
        <tissue evidence="11">Polyp</tissue>
    </source>
</reference>
<dbReference type="GO" id="GO:0005667">
    <property type="term" value="C:transcription regulator complex"/>
    <property type="evidence" value="ECO:0007669"/>
    <property type="project" value="TreeGrafter"/>
</dbReference>
<dbReference type="OrthoDB" id="10064338at2759"/>
<comment type="subcellular location">
    <subcellularLocation>
        <location evidence="1">Nucleus</location>
    </subcellularLocation>
</comment>
<dbReference type="InterPro" id="IPR009057">
    <property type="entry name" value="Homeodomain-like_sf"/>
</dbReference>
<dbReference type="EMBL" id="MU827825">
    <property type="protein sequence ID" value="KAJ7321728.1"/>
    <property type="molecule type" value="Genomic_DNA"/>
</dbReference>
<feature type="region of interest" description="Disordered" evidence="8">
    <location>
        <begin position="296"/>
        <end position="316"/>
    </location>
</feature>
<evidence type="ECO:0000256" key="7">
    <source>
        <dbReference type="ARBA" id="ARBA00038011"/>
    </source>
</evidence>
<gene>
    <name evidence="11" type="primary">RCOR3_1</name>
    <name evidence="11" type="ORF">OS493_034347</name>
</gene>
<comment type="caution">
    <text evidence="11">The sequence shown here is derived from an EMBL/GenBank/DDBJ whole genome shotgun (WGS) entry which is preliminary data.</text>
</comment>
<dbReference type="GO" id="GO:0000118">
    <property type="term" value="C:histone deacetylase complex"/>
    <property type="evidence" value="ECO:0007669"/>
    <property type="project" value="TreeGrafter"/>
</dbReference>
<evidence type="ECO:0000256" key="4">
    <source>
        <dbReference type="ARBA" id="ARBA00023054"/>
    </source>
</evidence>
<dbReference type="Pfam" id="PF01448">
    <property type="entry name" value="ELM2"/>
    <property type="match status" value="1"/>
</dbReference>
<dbReference type="SUPFAM" id="SSF46689">
    <property type="entry name" value="Homeodomain-like"/>
    <property type="match status" value="1"/>
</dbReference>
<keyword evidence="2" id="KW-0678">Repressor</keyword>
<evidence type="ECO:0000256" key="5">
    <source>
        <dbReference type="ARBA" id="ARBA00023163"/>
    </source>
</evidence>
<dbReference type="InterPro" id="IPR000949">
    <property type="entry name" value="ELM2_dom"/>
</dbReference>
<dbReference type="InterPro" id="IPR051066">
    <property type="entry name" value="Trans_reg/Corepressor"/>
</dbReference>
<dbReference type="SMART" id="SM01189">
    <property type="entry name" value="ELM2"/>
    <property type="match status" value="1"/>
</dbReference>
<protein>
    <submittedName>
        <fullName evidence="11">REST corepressor 3</fullName>
    </submittedName>
</protein>
<organism evidence="11 12">
    <name type="scientific">Desmophyllum pertusum</name>
    <dbReference type="NCBI Taxonomy" id="174260"/>
    <lineage>
        <taxon>Eukaryota</taxon>
        <taxon>Metazoa</taxon>
        <taxon>Cnidaria</taxon>
        <taxon>Anthozoa</taxon>
        <taxon>Hexacorallia</taxon>
        <taxon>Scleractinia</taxon>
        <taxon>Caryophylliina</taxon>
        <taxon>Caryophylliidae</taxon>
        <taxon>Desmophyllum</taxon>
    </lineage>
</organism>
<dbReference type="FunFam" id="1.10.10.60:FF:000033">
    <property type="entry name" value="REST corepressor 3"/>
    <property type="match status" value="1"/>
</dbReference>
<dbReference type="Pfam" id="PF00249">
    <property type="entry name" value="Myb_DNA-binding"/>
    <property type="match status" value="1"/>
</dbReference>
<feature type="compositionally biased region" description="Basic and acidic residues" evidence="8">
    <location>
        <begin position="296"/>
        <end position="305"/>
    </location>
</feature>
<evidence type="ECO:0000256" key="3">
    <source>
        <dbReference type="ARBA" id="ARBA00023015"/>
    </source>
</evidence>
<dbReference type="InterPro" id="IPR017884">
    <property type="entry name" value="SANT_dom"/>
</dbReference>
<sequence length="399" mass="45426">MASETRTSIMAHHSRVDGKKESGREDMEIDNIQHVSKIDSDSDVEYHEPGMRVGHDYQAAIPHLLSDNKEEAKHDPNLRHNALLVWAPVEEIPNTKLDDYVLVAKDKHGYNVEQALGMLFWHKHNLDKSLTDLANFTPFPDEWSMEDKILFEQAYSSHGKSFKRIQQILPDKSVATLVKYYYSWKKTRSRTSLIDRQAKKMSVQKEPINDPESDNSDSSDSDFEPEKETRQTNGQSKPKLITKQPLTGTTIPTATTTISGSCVNCRSHSSQLHATQKGNMCSACYQFLRRTGTLRPRHEGRESTRTGHRGNKVKRKAPKGMVLSQEYLVSVSGTHGDSHVRPLEMEIVNLKRQIQANKQSISQHKYQLENGIEVMRPGDQNNKNNARWSNEELLLAVPM</sequence>
<accession>A0A9X0CCW6</accession>
<feature type="compositionally biased region" description="Acidic residues" evidence="8">
    <location>
        <begin position="209"/>
        <end position="223"/>
    </location>
</feature>
<feature type="domain" description="SANT" evidence="10">
    <location>
        <begin position="138"/>
        <end position="189"/>
    </location>
</feature>
<dbReference type="InterPro" id="IPR049048">
    <property type="entry name" value="REST_helical"/>
</dbReference>
<dbReference type="PROSITE" id="PS51293">
    <property type="entry name" value="SANT"/>
    <property type="match status" value="1"/>
</dbReference>
<evidence type="ECO:0000256" key="2">
    <source>
        <dbReference type="ARBA" id="ARBA00022491"/>
    </source>
</evidence>
<dbReference type="InterPro" id="IPR001005">
    <property type="entry name" value="SANT/Myb"/>
</dbReference>
<dbReference type="Gene3D" id="1.20.58.1880">
    <property type="match status" value="1"/>
</dbReference>
<keyword evidence="6" id="KW-0539">Nucleus</keyword>
<keyword evidence="5" id="KW-0804">Transcription</keyword>
<evidence type="ECO:0000256" key="6">
    <source>
        <dbReference type="ARBA" id="ARBA00023242"/>
    </source>
</evidence>
<feature type="compositionally biased region" description="Basic residues" evidence="8">
    <location>
        <begin position="306"/>
        <end position="316"/>
    </location>
</feature>
<keyword evidence="4" id="KW-0175">Coiled coil</keyword>